<feature type="coiled-coil region" evidence="5">
    <location>
        <begin position="411"/>
        <end position="438"/>
    </location>
</feature>
<dbReference type="PROSITE" id="PS51081">
    <property type="entry name" value="ZF_SIAH"/>
    <property type="match status" value="1"/>
</dbReference>
<evidence type="ECO:0000259" key="7">
    <source>
        <dbReference type="PROSITE" id="PS51081"/>
    </source>
</evidence>
<evidence type="ECO:0000313" key="8">
    <source>
        <dbReference type="EMBL" id="CAF1564604.1"/>
    </source>
</evidence>
<dbReference type="InterPro" id="IPR013083">
    <property type="entry name" value="Znf_RING/FYVE/PHD"/>
</dbReference>
<proteinExistence type="predicted"/>
<keyword evidence="3" id="KW-0862">Zinc</keyword>
<dbReference type="GO" id="GO:0008270">
    <property type="term" value="F:zinc ion binding"/>
    <property type="evidence" value="ECO:0007669"/>
    <property type="project" value="UniProtKB-KW"/>
</dbReference>
<reference evidence="8" key="1">
    <citation type="submission" date="2021-02" db="EMBL/GenBank/DDBJ databases">
        <authorList>
            <person name="Nowell W R."/>
        </authorList>
    </citation>
    <scope>NUCLEOTIDE SEQUENCE</scope>
</reference>
<dbReference type="AlphaFoldDB" id="A0A815Y2R6"/>
<feature type="coiled-coil region" evidence="5">
    <location>
        <begin position="169"/>
        <end position="210"/>
    </location>
</feature>
<dbReference type="InterPro" id="IPR001841">
    <property type="entry name" value="Znf_RING"/>
</dbReference>
<accession>A0A815Y2R6</accession>
<dbReference type="Proteomes" id="UP000663855">
    <property type="component" value="Unassembled WGS sequence"/>
</dbReference>
<dbReference type="SUPFAM" id="SSF57850">
    <property type="entry name" value="RING/U-box"/>
    <property type="match status" value="1"/>
</dbReference>
<evidence type="ECO:0000313" key="9">
    <source>
        <dbReference type="Proteomes" id="UP000663855"/>
    </source>
</evidence>
<keyword evidence="5" id="KW-0175">Coiled coil</keyword>
<organism evidence="8 9">
    <name type="scientific">Rotaria magnacalcarata</name>
    <dbReference type="NCBI Taxonomy" id="392030"/>
    <lineage>
        <taxon>Eukaryota</taxon>
        <taxon>Metazoa</taxon>
        <taxon>Spiralia</taxon>
        <taxon>Gnathifera</taxon>
        <taxon>Rotifera</taxon>
        <taxon>Eurotatoria</taxon>
        <taxon>Bdelloidea</taxon>
        <taxon>Philodinida</taxon>
        <taxon>Philodinidae</taxon>
        <taxon>Rotaria</taxon>
    </lineage>
</organism>
<comment type="caution">
    <text evidence="8">The sequence shown here is derived from an EMBL/GenBank/DDBJ whole genome shotgun (WGS) entry which is preliminary data.</text>
</comment>
<feature type="domain" description="RING-type" evidence="6">
    <location>
        <begin position="27"/>
        <end position="65"/>
    </location>
</feature>
<evidence type="ECO:0000256" key="1">
    <source>
        <dbReference type="ARBA" id="ARBA00022723"/>
    </source>
</evidence>
<dbReference type="PANTHER" id="PTHR10131">
    <property type="entry name" value="TNF RECEPTOR ASSOCIATED FACTOR"/>
    <property type="match status" value="1"/>
</dbReference>
<keyword evidence="2 4" id="KW-0863">Zinc-finger</keyword>
<keyword evidence="1" id="KW-0479">Metal-binding</keyword>
<evidence type="ECO:0000256" key="2">
    <source>
        <dbReference type="ARBA" id="ARBA00022771"/>
    </source>
</evidence>
<gene>
    <name evidence="8" type="ORF">CJN711_LOCUS31423</name>
</gene>
<dbReference type="SUPFAM" id="SSF49599">
    <property type="entry name" value="TRAF domain-like"/>
    <property type="match status" value="2"/>
</dbReference>
<dbReference type="Gene3D" id="3.30.40.10">
    <property type="entry name" value="Zinc/RING finger domain, C3HC4 (zinc finger)"/>
    <property type="match status" value="3"/>
</dbReference>
<sequence>MTSTNEVELSVERIQGPSTIDFDDIMCSICTNILWKSVACQTCETSFCSTCIIKWLSRSEDACPMRCGKFIQRPCPRFILNKLSKLQITCIYQTNGCKEVIPYEALEKHETQCGYQPQQCSGCQSEISKNDLQEHETVCPLIVFTCADCKIIYKRGDASVCHTDMICLRKQLQELRNESQVEIRRRNQELEQSQQNKQQLGELRELLNKQVTSLMTCGILVNNVDVAVQRTQIQSTSEIKTLDPRRVVFDRRSHGILTERLLCSKCQTIFWNPVSCATCGKVLCKKCCPRNSAFSRIFRNFFHTKIKSSSPDDCRRFEETSAPSSIMDTLAALQVRCVYAPNGCEVISSYGDLEQHEIQCEFENIPCQLCRLPTSNRKNAKRHTLQECFQYMQNKNPSQIQQQFMALLNTIQDVQTDISRLQSNIDRAITRIDEIDSTCVRKPTTAHA</sequence>
<protein>
    <submittedName>
        <fullName evidence="8">Uncharacterized protein</fullName>
    </submittedName>
</protein>
<name>A0A815Y2R6_9BILA</name>
<dbReference type="PROSITE" id="PS50089">
    <property type="entry name" value="ZF_RING_2"/>
    <property type="match status" value="1"/>
</dbReference>
<dbReference type="EMBL" id="CAJNOV010014952">
    <property type="protein sequence ID" value="CAF1564604.1"/>
    <property type="molecule type" value="Genomic_DNA"/>
</dbReference>
<feature type="domain" description="SIAH-type" evidence="7">
    <location>
        <begin position="85"/>
        <end position="141"/>
    </location>
</feature>
<evidence type="ECO:0000259" key="6">
    <source>
        <dbReference type="PROSITE" id="PS50089"/>
    </source>
</evidence>
<evidence type="ECO:0000256" key="4">
    <source>
        <dbReference type="PROSITE-ProRule" id="PRU00455"/>
    </source>
</evidence>
<evidence type="ECO:0000256" key="5">
    <source>
        <dbReference type="SAM" id="Coils"/>
    </source>
</evidence>
<evidence type="ECO:0000256" key="3">
    <source>
        <dbReference type="ARBA" id="ARBA00022833"/>
    </source>
</evidence>
<dbReference type="InterPro" id="IPR013010">
    <property type="entry name" value="Znf_SIAH"/>
</dbReference>
<dbReference type="PANTHER" id="PTHR10131:SF94">
    <property type="entry name" value="TNF RECEPTOR-ASSOCIATED FACTOR 4"/>
    <property type="match status" value="1"/>
</dbReference>